<reference evidence="2 3" key="2">
    <citation type="submission" date="2018-10" db="EMBL/GenBank/DDBJ databases">
        <authorList>
            <consortium name="Pathogen Informatics"/>
        </authorList>
    </citation>
    <scope>NUCLEOTIDE SEQUENCE [LARGE SCALE GENOMIC DNA]</scope>
</reference>
<proteinExistence type="predicted"/>
<evidence type="ECO:0000313" key="4">
    <source>
        <dbReference type="WBParaSite" id="MCOS_0000142401-mRNA-1"/>
    </source>
</evidence>
<dbReference type="EMBL" id="UXSR01000179">
    <property type="protein sequence ID" value="VDD75422.1"/>
    <property type="molecule type" value="Genomic_DNA"/>
</dbReference>
<name>A0A0R3U466_MESCO</name>
<gene>
    <name evidence="2" type="ORF">MCOS_LOCUS1425</name>
</gene>
<dbReference type="WBParaSite" id="MCOS_0000142401-mRNA-1">
    <property type="protein sequence ID" value="MCOS_0000142401-mRNA-1"/>
    <property type="gene ID" value="MCOS_0000142401"/>
</dbReference>
<reference evidence="4" key="1">
    <citation type="submission" date="2017-02" db="UniProtKB">
        <authorList>
            <consortium name="WormBaseParasite"/>
        </authorList>
    </citation>
    <scope>IDENTIFICATION</scope>
</reference>
<feature type="region of interest" description="Disordered" evidence="1">
    <location>
        <begin position="226"/>
        <end position="246"/>
    </location>
</feature>
<evidence type="ECO:0000256" key="1">
    <source>
        <dbReference type="SAM" id="MobiDB-lite"/>
    </source>
</evidence>
<dbReference type="AlphaFoldDB" id="A0A0R3U466"/>
<accession>A0A0R3U466</accession>
<evidence type="ECO:0000313" key="3">
    <source>
        <dbReference type="Proteomes" id="UP000267029"/>
    </source>
</evidence>
<evidence type="ECO:0000313" key="2">
    <source>
        <dbReference type="EMBL" id="VDD75422.1"/>
    </source>
</evidence>
<protein>
    <submittedName>
        <fullName evidence="2 4">Uncharacterized protein</fullName>
    </submittedName>
</protein>
<sequence length="272" mass="30100">MLHGFHESPLVFRLNDGLFLCCYLIQAPFKFASFGLNLAAANRTSEQLTEWFGRLMRHTSDALCKLLCIVRPGNELTVNLRGVSHFQEPTARPPSLPPPLPCHYCSVYDAANFAVSRFRGFLDVISAHTRPPLSIVGLARLKSTSLHCLVNFGQLVLDSLTHSLDYAVGHLSVKQANSHVPVVHWQRRAVFAPSNHQTALNASASMLLPTVVALVLERATGQSAPQPGRLCWHSGNHTGRGVTTPEKRDATLPSIIWHQVRTCERRPTLRPP</sequence>
<dbReference type="Proteomes" id="UP000267029">
    <property type="component" value="Unassembled WGS sequence"/>
</dbReference>
<keyword evidence="3" id="KW-1185">Reference proteome</keyword>
<organism evidence="4">
    <name type="scientific">Mesocestoides corti</name>
    <name type="common">Flatworm</name>
    <dbReference type="NCBI Taxonomy" id="53468"/>
    <lineage>
        <taxon>Eukaryota</taxon>
        <taxon>Metazoa</taxon>
        <taxon>Spiralia</taxon>
        <taxon>Lophotrochozoa</taxon>
        <taxon>Platyhelminthes</taxon>
        <taxon>Cestoda</taxon>
        <taxon>Eucestoda</taxon>
        <taxon>Cyclophyllidea</taxon>
        <taxon>Mesocestoididae</taxon>
        <taxon>Mesocestoides</taxon>
    </lineage>
</organism>